<dbReference type="EMBL" id="DTCK01000041">
    <property type="protein sequence ID" value="HGQ36476.1"/>
    <property type="molecule type" value="Genomic_DNA"/>
</dbReference>
<organism evidence="2">
    <name type="scientific">Ignisphaera aggregans</name>
    <dbReference type="NCBI Taxonomy" id="334771"/>
    <lineage>
        <taxon>Archaea</taxon>
        <taxon>Thermoproteota</taxon>
        <taxon>Thermoprotei</taxon>
        <taxon>Desulfurococcales</taxon>
        <taxon>Desulfurococcaceae</taxon>
        <taxon>Ignisphaera</taxon>
    </lineage>
</organism>
<evidence type="ECO:0000313" key="1">
    <source>
        <dbReference type="EMBL" id="HGQ36476.1"/>
    </source>
</evidence>
<protein>
    <submittedName>
        <fullName evidence="2">Uncharacterized protein</fullName>
    </submittedName>
</protein>
<accession>A0A7C4NM13</accession>
<dbReference type="AlphaFoldDB" id="A0A7C4NM13"/>
<proteinExistence type="predicted"/>
<comment type="caution">
    <text evidence="2">The sequence shown here is derived from an EMBL/GenBank/DDBJ whole genome shotgun (WGS) entry which is preliminary data.</text>
</comment>
<sequence>MNPDKYDEVPYKYISIIKCVSNDHTADREFQEGDFVGKVIGECPKCGNKLVIDAIYAQYIARKR</sequence>
<reference evidence="2" key="1">
    <citation type="journal article" date="2020" name="mSystems">
        <title>Genome- and Community-Level Interaction Insights into Carbon Utilization and Element Cycling Functions of Hydrothermarchaeota in Hydrothermal Sediment.</title>
        <authorList>
            <person name="Zhou Z."/>
            <person name="Liu Y."/>
            <person name="Xu W."/>
            <person name="Pan J."/>
            <person name="Luo Z.H."/>
            <person name="Li M."/>
        </authorList>
    </citation>
    <scope>NUCLEOTIDE SEQUENCE [LARGE SCALE GENOMIC DNA]</scope>
    <source>
        <strain evidence="2">SpSt-637</strain>
        <strain evidence="1">SpSt-667</strain>
    </source>
</reference>
<dbReference type="EMBL" id="DTBD01000009">
    <property type="protein sequence ID" value="HGQ63888.1"/>
    <property type="molecule type" value="Genomic_DNA"/>
</dbReference>
<name>A0A7C4NM13_9CREN</name>
<evidence type="ECO:0000313" key="2">
    <source>
        <dbReference type="EMBL" id="HGQ63888.1"/>
    </source>
</evidence>
<gene>
    <name evidence="2" type="ORF">ENU08_01415</name>
    <name evidence="1" type="ORF">ENU41_07375</name>
</gene>